<protein>
    <submittedName>
        <fullName evidence="1">Uncharacterized protein</fullName>
    </submittedName>
</protein>
<evidence type="ECO:0000313" key="1">
    <source>
        <dbReference type="EMBL" id="VAX12129.1"/>
    </source>
</evidence>
<sequence>MKHAVTLLDKTIKIELSQAAERAISARNTPIIAEMNLVFGCLVIKRVWFKEQVDIDTVSVTPGLDLCFNVVRYTKTCRIADIDNGAEAEDFPLAKDKKTFVPDNLFIDYKKGCFSGNYTYLKAASRTSA</sequence>
<accession>A0A3B1B1A0</accession>
<dbReference type="EMBL" id="UOFZ01000016">
    <property type="protein sequence ID" value="VAX12129.1"/>
    <property type="molecule type" value="Genomic_DNA"/>
</dbReference>
<name>A0A3B1B1A0_9ZZZZ</name>
<dbReference type="AlphaFoldDB" id="A0A3B1B1A0"/>
<organism evidence="1">
    <name type="scientific">hydrothermal vent metagenome</name>
    <dbReference type="NCBI Taxonomy" id="652676"/>
    <lineage>
        <taxon>unclassified sequences</taxon>
        <taxon>metagenomes</taxon>
        <taxon>ecological metagenomes</taxon>
    </lineage>
</organism>
<reference evidence="1" key="1">
    <citation type="submission" date="2018-06" db="EMBL/GenBank/DDBJ databases">
        <authorList>
            <person name="Zhirakovskaya E."/>
        </authorList>
    </citation>
    <scope>NUCLEOTIDE SEQUENCE</scope>
</reference>
<proteinExistence type="predicted"/>
<gene>
    <name evidence="1" type="ORF">MNBD_GAMMA24-1964</name>
</gene>